<dbReference type="AlphaFoldDB" id="A0A0S2DD52"/>
<dbReference type="EMBL" id="CP013140">
    <property type="protein sequence ID" value="ALN56475.1"/>
    <property type="molecule type" value="Genomic_DNA"/>
</dbReference>
<accession>A0A0S2DD52</accession>
<evidence type="ECO:0000313" key="1">
    <source>
        <dbReference type="EMBL" id="ALN56475.1"/>
    </source>
</evidence>
<protein>
    <submittedName>
        <fullName evidence="1">Uncharacterized protein</fullName>
    </submittedName>
</protein>
<organism evidence="1 2">
    <name type="scientific">Lysobacter enzymogenes</name>
    <dbReference type="NCBI Taxonomy" id="69"/>
    <lineage>
        <taxon>Bacteria</taxon>
        <taxon>Pseudomonadati</taxon>
        <taxon>Pseudomonadota</taxon>
        <taxon>Gammaproteobacteria</taxon>
        <taxon>Lysobacterales</taxon>
        <taxon>Lysobacteraceae</taxon>
        <taxon>Lysobacter</taxon>
    </lineage>
</organism>
<dbReference type="STRING" id="69.GLE_1117"/>
<proteinExistence type="predicted"/>
<name>A0A0S2DD52_LYSEN</name>
<dbReference type="RefSeq" id="WP_057946536.1">
    <property type="nucleotide sequence ID" value="NZ_CP067396.1"/>
</dbReference>
<gene>
    <name evidence="1" type="ORF">GLE_1117</name>
</gene>
<dbReference type="PATRIC" id="fig|69.6.peg.1103"/>
<sequence length="162" mass="18820">MSRLRQWWLYLLSKRSEVAALDYKDAYMGKVIMDIHRLRSDKAQALVPLRALQPIHRIDRESALQATRARAEALAARREELLARGRLDLAALSEIIPSVSQIKVVADGARWLAFEGNGRLYAMREAFGEDCELLVEVEEYRFPKPHKIQRRLRRIRKLNALE</sequence>
<reference evidence="1 2" key="1">
    <citation type="submission" date="2015-11" db="EMBL/GenBank/DDBJ databases">
        <title>Genome sequences of Lysobacter enzymogenes strain C3 and Lysobacter antibioticus ATCC 29479.</title>
        <authorList>
            <person name="Kobayashi D.Y."/>
        </authorList>
    </citation>
    <scope>NUCLEOTIDE SEQUENCE [LARGE SCALE GENOMIC DNA]</scope>
    <source>
        <strain evidence="1 2">C3</strain>
    </source>
</reference>
<dbReference type="Proteomes" id="UP000061569">
    <property type="component" value="Chromosome"/>
</dbReference>
<dbReference type="KEGG" id="lez:GLE_1117"/>
<dbReference type="OrthoDB" id="6022658at2"/>
<evidence type="ECO:0000313" key="2">
    <source>
        <dbReference type="Proteomes" id="UP000061569"/>
    </source>
</evidence>